<organism evidence="14 15">
    <name type="scientific">Sphingomonas rosea</name>
    <dbReference type="NCBI Taxonomy" id="335605"/>
    <lineage>
        <taxon>Bacteria</taxon>
        <taxon>Pseudomonadati</taxon>
        <taxon>Pseudomonadota</taxon>
        <taxon>Alphaproteobacteria</taxon>
        <taxon>Sphingomonadales</taxon>
        <taxon>Sphingomonadaceae</taxon>
        <taxon>Sphingomonas</taxon>
    </lineage>
</organism>
<evidence type="ECO:0000256" key="5">
    <source>
        <dbReference type="ARBA" id="ARBA00022692"/>
    </source>
</evidence>
<keyword evidence="2" id="KW-0813">Transport</keyword>
<dbReference type="InterPro" id="IPR003148">
    <property type="entry name" value="RCK_N"/>
</dbReference>
<evidence type="ECO:0000256" key="8">
    <source>
        <dbReference type="ARBA" id="ARBA00023065"/>
    </source>
</evidence>
<dbReference type="Proteomes" id="UP001424459">
    <property type="component" value="Unassembled WGS sequence"/>
</dbReference>
<dbReference type="PRINTS" id="PR00335">
    <property type="entry name" value="KUPTAKETRKA"/>
</dbReference>
<evidence type="ECO:0000256" key="10">
    <source>
        <dbReference type="SAM" id="MobiDB-lite"/>
    </source>
</evidence>
<feature type="domain" description="Cation/H+ exchanger transmembrane" evidence="12">
    <location>
        <begin position="14"/>
        <end position="374"/>
    </location>
</feature>
<feature type="domain" description="RCK N-terminal" evidence="13">
    <location>
        <begin position="403"/>
        <end position="509"/>
    </location>
</feature>
<dbReference type="InterPro" id="IPR036291">
    <property type="entry name" value="NAD(P)-bd_dom_sf"/>
</dbReference>
<dbReference type="Pfam" id="PF00999">
    <property type="entry name" value="Na_H_Exchanger"/>
    <property type="match status" value="1"/>
</dbReference>
<comment type="caution">
    <text evidence="14">The sequence shown here is derived from an EMBL/GenBank/DDBJ whole genome shotgun (WGS) entry which is preliminary data.</text>
</comment>
<evidence type="ECO:0000256" key="2">
    <source>
        <dbReference type="ARBA" id="ARBA00022448"/>
    </source>
</evidence>
<evidence type="ECO:0000256" key="7">
    <source>
        <dbReference type="ARBA" id="ARBA00022989"/>
    </source>
</evidence>
<evidence type="ECO:0000259" key="13">
    <source>
        <dbReference type="Pfam" id="PF02254"/>
    </source>
</evidence>
<keyword evidence="4" id="KW-0633">Potassium transport</keyword>
<feature type="transmembrane region" description="Helical" evidence="11">
    <location>
        <begin position="183"/>
        <end position="205"/>
    </location>
</feature>
<keyword evidence="8" id="KW-0406">Ion transport</keyword>
<feature type="transmembrane region" description="Helical" evidence="11">
    <location>
        <begin position="53"/>
        <end position="73"/>
    </location>
</feature>
<keyword evidence="9 11" id="KW-0472">Membrane</keyword>
<dbReference type="Gene3D" id="1.20.1530.20">
    <property type="match status" value="1"/>
</dbReference>
<feature type="transmembrane region" description="Helical" evidence="11">
    <location>
        <begin position="112"/>
        <end position="131"/>
    </location>
</feature>
<feature type="transmembrane region" description="Helical" evidence="11">
    <location>
        <begin position="151"/>
        <end position="171"/>
    </location>
</feature>
<feature type="transmembrane region" description="Helical" evidence="11">
    <location>
        <begin position="6"/>
        <end position="22"/>
    </location>
</feature>
<evidence type="ECO:0000313" key="15">
    <source>
        <dbReference type="Proteomes" id="UP001424459"/>
    </source>
</evidence>
<dbReference type="InterPro" id="IPR006036">
    <property type="entry name" value="K_uptake_TrkA"/>
</dbReference>
<reference evidence="15" key="1">
    <citation type="journal article" date="2019" name="Int. J. Syst. Evol. Microbiol.">
        <title>The Global Catalogue of Microorganisms (GCM) 10K type strain sequencing project: providing services to taxonomists for standard genome sequencing and annotation.</title>
        <authorList>
            <consortium name="The Broad Institute Genomics Platform"/>
            <consortium name="The Broad Institute Genome Sequencing Center for Infectious Disease"/>
            <person name="Wu L."/>
            <person name="Ma J."/>
        </authorList>
    </citation>
    <scope>NUCLEOTIDE SEQUENCE [LARGE SCALE GENOMIC DNA]</scope>
    <source>
        <strain evidence="15">JCM 17564</strain>
    </source>
</reference>
<feature type="transmembrane region" description="Helical" evidence="11">
    <location>
        <begin position="295"/>
        <end position="313"/>
    </location>
</feature>
<keyword evidence="6" id="KW-0630">Potassium</keyword>
<accession>A0ABP7U915</accession>
<feature type="transmembrane region" description="Helical" evidence="11">
    <location>
        <begin position="217"/>
        <end position="234"/>
    </location>
</feature>
<gene>
    <name evidence="14" type="ORF">GCM10022281_18300</name>
</gene>
<evidence type="ECO:0000259" key="12">
    <source>
        <dbReference type="Pfam" id="PF00999"/>
    </source>
</evidence>
<feature type="transmembrane region" description="Helical" evidence="11">
    <location>
        <begin position="358"/>
        <end position="377"/>
    </location>
</feature>
<comment type="subcellular location">
    <subcellularLocation>
        <location evidence="1">Membrane</location>
        <topology evidence="1">Multi-pass membrane protein</topology>
    </subcellularLocation>
</comment>
<evidence type="ECO:0000256" key="6">
    <source>
        <dbReference type="ARBA" id="ARBA00022958"/>
    </source>
</evidence>
<dbReference type="PANTHER" id="PTHR46157:SF8">
    <property type="entry name" value="GLUTATHIONE-REGULATED POTASSIUM-EFFLUX SYSTEM PROTEIN"/>
    <property type="match status" value="1"/>
</dbReference>
<dbReference type="Gene3D" id="3.40.50.720">
    <property type="entry name" value="NAD(P)-binding Rossmann-like Domain"/>
    <property type="match status" value="1"/>
</dbReference>
<proteinExistence type="predicted"/>
<dbReference type="InterPro" id="IPR038770">
    <property type="entry name" value="Na+/solute_symporter_sf"/>
</dbReference>
<sequence>MTNFLTWMTILLGLALFFVMLFRRLGLGATLGYIVGGIVAGPYVLNVSGDAEAINRVSEIGIALLLFLVGLELQPSRLWRLKREIFGLGLGQLLAAGAALAVLVHLVLGIGWGPAAAIGLALGLSSTAQVLPMLRSTGELNSPYGERAFSILLLQDLALIPLITLTAALSVGGDPDAPSGLEMTGLTLAAIVGLVLAGRFVVAPLYRLIGRLGERELFIVAGLTTVIGAAALMHALHLSVALGAFVAGVMLAESPYRHELESDVEPFRSILLGLFFMSVGMLLDLSVIASEPLTVIGLAAAVIALKTAVLYPIARGFGSKPGRAITLAMLLSQAGEFGFVLFASAAAGRMISQDQASLLGAVVTCSMATTPFLMRAIGALQRRQPDKHVDLDGPEFSPETNAIIVGYGRFGQTVAQMLMGKRVPVTLIDLKASQIELAGEFGVKVYYGDGTRIDLLRTAGAGEAEAILFCHDDPDFGPEQLAPLLEAFPQASVMVRVFDRRQAMALDGLDVRLLQREVFESAVAMGRAALDSLGIADREIVRVEQAYRRLDDERLRAQSATGNLHEGMEKSFAHQPLDDEGVAAAKDR</sequence>
<evidence type="ECO:0000256" key="3">
    <source>
        <dbReference type="ARBA" id="ARBA00022449"/>
    </source>
</evidence>
<evidence type="ECO:0000256" key="9">
    <source>
        <dbReference type="ARBA" id="ARBA00023136"/>
    </source>
</evidence>
<dbReference type="Pfam" id="PF02254">
    <property type="entry name" value="TrkA_N"/>
    <property type="match status" value="1"/>
</dbReference>
<dbReference type="PANTHER" id="PTHR46157">
    <property type="entry name" value="K(+) EFFLUX ANTIPORTER 3, CHLOROPLASTIC"/>
    <property type="match status" value="1"/>
</dbReference>
<keyword evidence="3" id="KW-0050">Antiport</keyword>
<feature type="transmembrane region" description="Helical" evidence="11">
    <location>
        <begin position="29"/>
        <end position="47"/>
    </location>
</feature>
<keyword evidence="7 11" id="KW-1133">Transmembrane helix</keyword>
<feature type="transmembrane region" description="Helical" evidence="11">
    <location>
        <begin position="270"/>
        <end position="289"/>
    </location>
</feature>
<keyword evidence="5 11" id="KW-0812">Transmembrane</keyword>
<dbReference type="InterPro" id="IPR006153">
    <property type="entry name" value="Cation/H_exchanger_TM"/>
</dbReference>
<protein>
    <submittedName>
        <fullName evidence="14">Monovalent cation:proton antiporter-2 (CPA2) family protein</fullName>
    </submittedName>
</protein>
<feature type="region of interest" description="Disordered" evidence="10">
    <location>
        <begin position="561"/>
        <end position="588"/>
    </location>
</feature>
<name>A0ABP7U915_9SPHN</name>
<keyword evidence="15" id="KW-1185">Reference proteome</keyword>
<evidence type="ECO:0000256" key="11">
    <source>
        <dbReference type="SAM" id="Phobius"/>
    </source>
</evidence>
<dbReference type="RefSeq" id="WP_344696774.1">
    <property type="nucleotide sequence ID" value="NZ_BAABBR010000001.1"/>
</dbReference>
<feature type="transmembrane region" description="Helical" evidence="11">
    <location>
        <begin position="325"/>
        <end position="346"/>
    </location>
</feature>
<dbReference type="SUPFAM" id="SSF51735">
    <property type="entry name" value="NAD(P)-binding Rossmann-fold domains"/>
    <property type="match status" value="1"/>
</dbReference>
<evidence type="ECO:0000256" key="1">
    <source>
        <dbReference type="ARBA" id="ARBA00004141"/>
    </source>
</evidence>
<feature type="transmembrane region" description="Helical" evidence="11">
    <location>
        <begin position="85"/>
        <end position="106"/>
    </location>
</feature>
<dbReference type="EMBL" id="BAABBR010000001">
    <property type="protein sequence ID" value="GAA4037949.1"/>
    <property type="molecule type" value="Genomic_DNA"/>
</dbReference>
<evidence type="ECO:0000256" key="4">
    <source>
        <dbReference type="ARBA" id="ARBA00022538"/>
    </source>
</evidence>
<evidence type="ECO:0000313" key="14">
    <source>
        <dbReference type="EMBL" id="GAA4037949.1"/>
    </source>
</evidence>